<dbReference type="Gene3D" id="3.20.20.140">
    <property type="entry name" value="Metal-dependent hydrolases"/>
    <property type="match status" value="2"/>
</dbReference>
<dbReference type="InterPro" id="IPR011059">
    <property type="entry name" value="Metal-dep_hydrolase_composite"/>
</dbReference>
<gene>
    <name evidence="2" type="ORF">V3330_06315</name>
</gene>
<dbReference type="SUPFAM" id="SSF51338">
    <property type="entry name" value="Composite domain of metallo-dependent hydrolases"/>
    <property type="match status" value="1"/>
</dbReference>
<dbReference type="GO" id="GO:0016810">
    <property type="term" value="F:hydrolase activity, acting on carbon-nitrogen (but not peptide) bonds"/>
    <property type="evidence" value="ECO:0007669"/>
    <property type="project" value="InterPro"/>
</dbReference>
<comment type="caution">
    <text evidence="2">The sequence shown here is derived from an EMBL/GenBank/DDBJ whole genome shotgun (WGS) entry which is preliminary data.</text>
</comment>
<feature type="signal peptide" evidence="1">
    <location>
        <begin position="1"/>
        <end position="28"/>
    </location>
</feature>
<reference evidence="2 3" key="1">
    <citation type="submission" date="2024-02" db="EMBL/GenBank/DDBJ databases">
        <title>A novel Wenzhouxiangellaceae bacterium, isolated from coastal sediments.</title>
        <authorList>
            <person name="Du Z.-J."/>
            <person name="Ye Y.-Q."/>
            <person name="Zhang X.-Y."/>
        </authorList>
    </citation>
    <scope>NUCLEOTIDE SEQUENCE [LARGE SCALE GENOMIC DNA]</scope>
    <source>
        <strain evidence="2 3">CH-27</strain>
    </source>
</reference>
<evidence type="ECO:0000313" key="3">
    <source>
        <dbReference type="Proteomes" id="UP001359886"/>
    </source>
</evidence>
<dbReference type="AlphaFoldDB" id="A0AAW9R7T5"/>
<dbReference type="PANTHER" id="PTHR43135">
    <property type="entry name" value="ALPHA-D-RIBOSE 1-METHYLPHOSPHONATE 5-TRIPHOSPHATE DIPHOSPHATASE"/>
    <property type="match status" value="1"/>
</dbReference>
<dbReference type="InterPro" id="IPR051781">
    <property type="entry name" value="Metallo-dep_Hydrolase"/>
</dbReference>
<evidence type="ECO:0000313" key="2">
    <source>
        <dbReference type="EMBL" id="MEJ8567235.1"/>
    </source>
</evidence>
<evidence type="ECO:0008006" key="4">
    <source>
        <dbReference type="Google" id="ProtNLM"/>
    </source>
</evidence>
<keyword evidence="3" id="KW-1185">Reference proteome</keyword>
<dbReference type="Proteomes" id="UP001359886">
    <property type="component" value="Unassembled WGS sequence"/>
</dbReference>
<protein>
    <recommendedName>
        <fullName evidence="4">Amidohydrolase</fullName>
    </recommendedName>
</protein>
<sequence length="432" mass="45221">MRRWPVRTLLASAVGVLWLLPAASAVRAQTLFIHDATVYTMSTPPVVQEADIVVLDGRVSAVGHGLEAPDNATVIEANRRPVTPALFAGITALGLTELSGEATTVDQTLQPPAPPPLDRLAPRPEFDVTPAYNPDSTAIPVTRIEGYGWTLLGAGRGGGFIGGQGRAVSLDGAYDSFLSEPVLFIGIGASTSALTGQSRAAQYMLLEQAVAESRDTGASQPGALLTPLGRQAIARFAESGHVVFSSDRASDILQIIRLAERNGWRAVISGGAEAWKVADTLAEAGVPVLVDPLRNLPGDFDQIGARLDNAAILHEAGVTVSFTGGEEAPHNARKLRQAAGVAVANGLPHEVGVAGLTSAPAAIFGLPDGHGTVTPGAPANLVLWTGDPLEVTTLAETVILNGRRIPMVSRQTLLRDRYLPADSDRPRAYIRP</sequence>
<accession>A0AAW9R7T5</accession>
<feature type="chain" id="PRO_5043723775" description="Amidohydrolase" evidence="1">
    <location>
        <begin position="29"/>
        <end position="432"/>
    </location>
</feature>
<proteinExistence type="predicted"/>
<evidence type="ECO:0000256" key="1">
    <source>
        <dbReference type="SAM" id="SignalP"/>
    </source>
</evidence>
<dbReference type="RefSeq" id="WP_354694548.1">
    <property type="nucleotide sequence ID" value="NZ_JAZHOG010000003.1"/>
</dbReference>
<dbReference type="SUPFAM" id="SSF51556">
    <property type="entry name" value="Metallo-dependent hydrolases"/>
    <property type="match status" value="1"/>
</dbReference>
<dbReference type="EMBL" id="JAZHOG010000003">
    <property type="protein sequence ID" value="MEJ8567235.1"/>
    <property type="molecule type" value="Genomic_DNA"/>
</dbReference>
<keyword evidence="1" id="KW-0732">Signal</keyword>
<dbReference type="InterPro" id="IPR032466">
    <property type="entry name" value="Metal_Hydrolase"/>
</dbReference>
<organism evidence="2 3">
    <name type="scientific">Elongatibacter sediminis</name>
    <dbReference type="NCBI Taxonomy" id="3119006"/>
    <lineage>
        <taxon>Bacteria</taxon>
        <taxon>Pseudomonadati</taxon>
        <taxon>Pseudomonadota</taxon>
        <taxon>Gammaproteobacteria</taxon>
        <taxon>Chromatiales</taxon>
        <taxon>Wenzhouxiangellaceae</taxon>
        <taxon>Elongatibacter</taxon>
    </lineage>
</organism>
<dbReference type="PANTHER" id="PTHR43135:SF3">
    <property type="entry name" value="ALPHA-D-RIBOSE 1-METHYLPHOSPHONATE 5-TRIPHOSPHATE DIPHOSPHATASE"/>
    <property type="match status" value="1"/>
</dbReference>
<name>A0AAW9R7T5_9GAMM</name>